<sequence>TFNGHTNKVYGIEFSPFNDSRYLCSGSYDKTIRLWDIETSKSLHVFNGHENTVWCVDISPLQSNNNKDDNNNNVFFKTQ</sequence>
<keyword evidence="2" id="KW-0677">Repeat</keyword>
<dbReference type="PANTHER" id="PTHR19879:SF9">
    <property type="entry name" value="TRANSCRIPTION INITIATION FACTOR TFIID SUBUNIT 5"/>
    <property type="match status" value="1"/>
</dbReference>
<dbReference type="InterPro" id="IPR001680">
    <property type="entry name" value="WD40_rpt"/>
</dbReference>
<comment type="caution">
    <text evidence="4">The sequence shown here is derived from an EMBL/GenBank/DDBJ whole genome shotgun (WGS) entry which is preliminary data.</text>
</comment>
<accession>X6LM69</accession>
<dbReference type="PROSITE" id="PS50082">
    <property type="entry name" value="WD_REPEATS_2"/>
    <property type="match status" value="1"/>
</dbReference>
<dbReference type="InterPro" id="IPR036322">
    <property type="entry name" value="WD40_repeat_dom_sf"/>
</dbReference>
<proteinExistence type="predicted"/>
<reference evidence="4 5" key="1">
    <citation type="journal article" date="2013" name="Curr. Biol.">
        <title>The Genome of the Foraminiferan Reticulomyxa filosa.</title>
        <authorList>
            <person name="Glockner G."/>
            <person name="Hulsmann N."/>
            <person name="Schleicher M."/>
            <person name="Noegel A.A."/>
            <person name="Eichinger L."/>
            <person name="Gallinger C."/>
            <person name="Pawlowski J."/>
            <person name="Sierra R."/>
            <person name="Euteneuer U."/>
            <person name="Pillet L."/>
            <person name="Moustafa A."/>
            <person name="Platzer M."/>
            <person name="Groth M."/>
            <person name="Szafranski K."/>
            <person name="Schliwa M."/>
        </authorList>
    </citation>
    <scope>NUCLEOTIDE SEQUENCE [LARGE SCALE GENOMIC DNA]</scope>
</reference>
<organism evidence="4 5">
    <name type="scientific">Reticulomyxa filosa</name>
    <dbReference type="NCBI Taxonomy" id="46433"/>
    <lineage>
        <taxon>Eukaryota</taxon>
        <taxon>Sar</taxon>
        <taxon>Rhizaria</taxon>
        <taxon>Retaria</taxon>
        <taxon>Foraminifera</taxon>
        <taxon>Monothalamids</taxon>
        <taxon>Reticulomyxidae</taxon>
        <taxon>Reticulomyxa</taxon>
    </lineage>
</organism>
<dbReference type="PROSITE" id="PS00678">
    <property type="entry name" value="WD_REPEATS_1"/>
    <property type="match status" value="1"/>
</dbReference>
<dbReference type="Gene3D" id="2.130.10.10">
    <property type="entry name" value="YVTN repeat-like/Quinoprotein amine dehydrogenase"/>
    <property type="match status" value="1"/>
</dbReference>
<dbReference type="AlphaFoldDB" id="X6LM69"/>
<dbReference type="Proteomes" id="UP000023152">
    <property type="component" value="Unassembled WGS sequence"/>
</dbReference>
<name>X6LM69_RETFI</name>
<feature type="repeat" description="WD" evidence="3">
    <location>
        <begin position="2"/>
        <end position="45"/>
    </location>
</feature>
<evidence type="ECO:0000313" key="4">
    <source>
        <dbReference type="EMBL" id="ETO02247.1"/>
    </source>
</evidence>
<evidence type="ECO:0000313" key="5">
    <source>
        <dbReference type="Proteomes" id="UP000023152"/>
    </source>
</evidence>
<dbReference type="SMART" id="SM00320">
    <property type="entry name" value="WD40"/>
    <property type="match status" value="1"/>
</dbReference>
<evidence type="ECO:0000256" key="2">
    <source>
        <dbReference type="ARBA" id="ARBA00022737"/>
    </source>
</evidence>
<dbReference type="InterPro" id="IPR019775">
    <property type="entry name" value="WD40_repeat_CS"/>
</dbReference>
<dbReference type="Pfam" id="PF00400">
    <property type="entry name" value="WD40"/>
    <property type="match status" value="2"/>
</dbReference>
<dbReference type="EMBL" id="ASPP01036309">
    <property type="protein sequence ID" value="ETO02247.1"/>
    <property type="molecule type" value="Genomic_DNA"/>
</dbReference>
<dbReference type="InterPro" id="IPR015943">
    <property type="entry name" value="WD40/YVTN_repeat-like_dom_sf"/>
</dbReference>
<dbReference type="SUPFAM" id="SSF50978">
    <property type="entry name" value="WD40 repeat-like"/>
    <property type="match status" value="1"/>
</dbReference>
<protein>
    <submittedName>
        <fullName evidence="4">Uncharacterized protein</fullName>
    </submittedName>
</protein>
<evidence type="ECO:0000256" key="3">
    <source>
        <dbReference type="PROSITE-ProRule" id="PRU00221"/>
    </source>
</evidence>
<gene>
    <name evidence="4" type="ORF">RFI_35189</name>
</gene>
<keyword evidence="1 3" id="KW-0853">WD repeat</keyword>
<evidence type="ECO:0000256" key="1">
    <source>
        <dbReference type="ARBA" id="ARBA00022574"/>
    </source>
</evidence>
<feature type="non-terminal residue" evidence="4">
    <location>
        <position position="1"/>
    </location>
</feature>
<dbReference type="PROSITE" id="PS50294">
    <property type="entry name" value="WD_REPEATS_REGION"/>
    <property type="match status" value="1"/>
</dbReference>
<dbReference type="PANTHER" id="PTHR19879">
    <property type="entry name" value="TRANSCRIPTION INITIATION FACTOR TFIID"/>
    <property type="match status" value="1"/>
</dbReference>
<dbReference type="OrthoDB" id="3267146at2759"/>
<keyword evidence="5" id="KW-1185">Reference proteome</keyword>